<name>A0ACB7FIQ4_NIBAL</name>
<proteinExistence type="predicted"/>
<sequence>MITREYVTLFLVGSCFLLDYSSQISLQAPLQSKTKAGVMSVREGKGGKTARTPLGETPLTPLESRKRLRRHGRPRIHRIKRGWVWNQFFVLEEYMGSEPQYVGKHHLQVTSLEALAGARDAAVDVISLADERCRQLSTNLLTKED</sequence>
<accession>A0ACB7FIQ4</accession>
<protein>
    <submittedName>
        <fullName evidence="1">Cadherin-12</fullName>
    </submittedName>
</protein>
<dbReference type="EMBL" id="CM024798">
    <property type="protein sequence ID" value="KAG8014360.1"/>
    <property type="molecule type" value="Genomic_DNA"/>
</dbReference>
<evidence type="ECO:0000313" key="2">
    <source>
        <dbReference type="Proteomes" id="UP000805704"/>
    </source>
</evidence>
<dbReference type="Proteomes" id="UP000805704">
    <property type="component" value="Chromosome 10"/>
</dbReference>
<reference evidence="1" key="1">
    <citation type="submission" date="2020-04" db="EMBL/GenBank/DDBJ databases">
        <title>A chromosome-scale assembly and high-density genetic map of the yellow drum (Nibea albiflora) genome.</title>
        <authorList>
            <person name="Xu D."/>
            <person name="Zhang W."/>
            <person name="Chen R."/>
            <person name="Tan P."/>
            <person name="Wang L."/>
            <person name="Song H."/>
            <person name="Tian L."/>
            <person name="Zhu Q."/>
            <person name="Wang B."/>
        </authorList>
    </citation>
    <scope>NUCLEOTIDE SEQUENCE</scope>
    <source>
        <strain evidence="1">ZJHYS-2018</strain>
    </source>
</reference>
<keyword evidence="2" id="KW-1185">Reference proteome</keyword>
<evidence type="ECO:0000313" key="1">
    <source>
        <dbReference type="EMBL" id="KAG8014360.1"/>
    </source>
</evidence>
<gene>
    <name evidence="1" type="primary">CDH12.2</name>
    <name evidence="1" type="ORF">GBF38_017507</name>
</gene>
<comment type="caution">
    <text evidence="1">The sequence shown here is derived from an EMBL/GenBank/DDBJ whole genome shotgun (WGS) entry which is preliminary data.</text>
</comment>
<organism evidence="1 2">
    <name type="scientific">Nibea albiflora</name>
    <name type="common">Yellow drum</name>
    <name type="synonym">Corvina albiflora</name>
    <dbReference type="NCBI Taxonomy" id="240163"/>
    <lineage>
        <taxon>Eukaryota</taxon>
        <taxon>Metazoa</taxon>
        <taxon>Chordata</taxon>
        <taxon>Craniata</taxon>
        <taxon>Vertebrata</taxon>
        <taxon>Euteleostomi</taxon>
        <taxon>Actinopterygii</taxon>
        <taxon>Neopterygii</taxon>
        <taxon>Teleostei</taxon>
        <taxon>Neoteleostei</taxon>
        <taxon>Acanthomorphata</taxon>
        <taxon>Eupercaria</taxon>
        <taxon>Sciaenidae</taxon>
        <taxon>Nibea</taxon>
    </lineage>
</organism>